<dbReference type="AlphaFoldDB" id="A0AAD9V8R9"/>
<feature type="region of interest" description="Disordered" evidence="1">
    <location>
        <begin position="1"/>
        <end position="27"/>
    </location>
</feature>
<gene>
    <name evidence="2" type="ORF">P5673_011644</name>
</gene>
<comment type="caution">
    <text evidence="2">The sequence shown here is derived from an EMBL/GenBank/DDBJ whole genome shotgun (WGS) entry which is preliminary data.</text>
</comment>
<protein>
    <submittedName>
        <fullName evidence="2">Uncharacterized protein</fullName>
    </submittedName>
</protein>
<organism evidence="2 3">
    <name type="scientific">Acropora cervicornis</name>
    <name type="common">Staghorn coral</name>
    <dbReference type="NCBI Taxonomy" id="6130"/>
    <lineage>
        <taxon>Eukaryota</taxon>
        <taxon>Metazoa</taxon>
        <taxon>Cnidaria</taxon>
        <taxon>Anthozoa</taxon>
        <taxon>Hexacorallia</taxon>
        <taxon>Scleractinia</taxon>
        <taxon>Astrocoeniina</taxon>
        <taxon>Acroporidae</taxon>
        <taxon>Acropora</taxon>
    </lineage>
</organism>
<dbReference type="Proteomes" id="UP001249851">
    <property type="component" value="Unassembled WGS sequence"/>
</dbReference>
<keyword evidence="3" id="KW-1185">Reference proteome</keyword>
<evidence type="ECO:0000256" key="1">
    <source>
        <dbReference type="SAM" id="MobiDB-lite"/>
    </source>
</evidence>
<sequence>MPVNYEWRQRCKRKRSQKQRKKEQKQVKANVVLSLNYKRLQRCNWQKERHKASIKQQQDLHTLLNYKRLQRCKWEHSQKHKEKQRKKEHQKASIKQLKANAVCQVRGCIGTVKKDFQLKKDGTLCAKMPERDVERMTPRIWKQTKNT</sequence>
<evidence type="ECO:0000313" key="2">
    <source>
        <dbReference type="EMBL" id="KAK2564935.1"/>
    </source>
</evidence>
<dbReference type="EMBL" id="JARQWQ010000021">
    <property type="protein sequence ID" value="KAK2564935.1"/>
    <property type="molecule type" value="Genomic_DNA"/>
</dbReference>
<accession>A0AAD9V8R9</accession>
<feature type="compositionally biased region" description="Basic residues" evidence="1">
    <location>
        <begin position="10"/>
        <end position="23"/>
    </location>
</feature>
<reference evidence="2" key="2">
    <citation type="journal article" date="2023" name="Science">
        <title>Genomic signatures of disease resistance in endangered staghorn corals.</title>
        <authorList>
            <person name="Vollmer S.V."/>
            <person name="Selwyn J.D."/>
            <person name="Despard B.A."/>
            <person name="Roesel C.L."/>
        </authorList>
    </citation>
    <scope>NUCLEOTIDE SEQUENCE</scope>
    <source>
        <strain evidence="2">K2</strain>
    </source>
</reference>
<proteinExistence type="predicted"/>
<evidence type="ECO:0000313" key="3">
    <source>
        <dbReference type="Proteomes" id="UP001249851"/>
    </source>
</evidence>
<reference evidence="2" key="1">
    <citation type="journal article" date="2023" name="G3 (Bethesda)">
        <title>Whole genome assembly and annotation of the endangered Caribbean coral Acropora cervicornis.</title>
        <authorList>
            <person name="Selwyn J.D."/>
            <person name="Vollmer S.V."/>
        </authorList>
    </citation>
    <scope>NUCLEOTIDE SEQUENCE</scope>
    <source>
        <strain evidence="2">K2</strain>
    </source>
</reference>
<name>A0AAD9V8R9_ACRCE</name>